<name>A0A8S9FHF5_BRACR</name>
<feature type="compositionally biased region" description="Low complexity" evidence="2">
    <location>
        <begin position="690"/>
        <end position="710"/>
    </location>
</feature>
<evidence type="ECO:0000313" key="3">
    <source>
        <dbReference type="EMBL" id="KAF2532524.1"/>
    </source>
</evidence>
<evidence type="ECO:0000256" key="1">
    <source>
        <dbReference type="SAM" id="Coils"/>
    </source>
</evidence>
<feature type="region of interest" description="Disordered" evidence="2">
    <location>
        <begin position="686"/>
        <end position="725"/>
    </location>
</feature>
<feature type="region of interest" description="Disordered" evidence="2">
    <location>
        <begin position="429"/>
        <end position="456"/>
    </location>
</feature>
<keyword evidence="1" id="KW-0175">Coiled coil</keyword>
<protein>
    <submittedName>
        <fullName evidence="3">Uncharacterized protein</fullName>
    </submittedName>
</protein>
<accession>A0A8S9FHF5</accession>
<evidence type="ECO:0000256" key="2">
    <source>
        <dbReference type="SAM" id="MobiDB-lite"/>
    </source>
</evidence>
<dbReference type="EMBL" id="QGKY02002305">
    <property type="protein sequence ID" value="KAF2532524.1"/>
    <property type="molecule type" value="Genomic_DNA"/>
</dbReference>
<organism evidence="3">
    <name type="scientific">Brassica cretica</name>
    <name type="common">Mustard</name>
    <dbReference type="NCBI Taxonomy" id="69181"/>
    <lineage>
        <taxon>Eukaryota</taxon>
        <taxon>Viridiplantae</taxon>
        <taxon>Streptophyta</taxon>
        <taxon>Embryophyta</taxon>
        <taxon>Tracheophyta</taxon>
        <taxon>Spermatophyta</taxon>
        <taxon>Magnoliopsida</taxon>
        <taxon>eudicotyledons</taxon>
        <taxon>Gunneridae</taxon>
        <taxon>Pentapetalae</taxon>
        <taxon>rosids</taxon>
        <taxon>malvids</taxon>
        <taxon>Brassicales</taxon>
        <taxon>Brassicaceae</taxon>
        <taxon>Brassiceae</taxon>
        <taxon>Brassica</taxon>
    </lineage>
</organism>
<gene>
    <name evidence="3" type="ORF">F2Q70_00029958</name>
</gene>
<feature type="coiled-coil region" evidence="1">
    <location>
        <begin position="320"/>
        <end position="368"/>
    </location>
</feature>
<proteinExistence type="predicted"/>
<reference evidence="3" key="1">
    <citation type="submission" date="2019-12" db="EMBL/GenBank/DDBJ databases">
        <title>Genome sequencing and annotation of Brassica cretica.</title>
        <authorList>
            <person name="Studholme D.J."/>
            <person name="Sarris P.F."/>
        </authorList>
    </citation>
    <scope>NUCLEOTIDE SEQUENCE</scope>
    <source>
        <strain evidence="3">PFS-102/07</strain>
        <tissue evidence="3">Leaf</tissue>
    </source>
</reference>
<feature type="compositionally biased region" description="Basic and acidic residues" evidence="2">
    <location>
        <begin position="436"/>
        <end position="452"/>
    </location>
</feature>
<comment type="caution">
    <text evidence="3">The sequence shown here is derived from an EMBL/GenBank/DDBJ whole genome shotgun (WGS) entry which is preliminary data.</text>
</comment>
<sequence>MIGRRRLVVVVLSPASVVDKPGDPALRVVPYGNRLSVVKIALSSGSAIDGLDSRIGPWGGLPTYPSGRDQVVRSSCIGGGVEPKWARSLMGTWPKEHVALMEARSLDGHVALEHGALICFDEHGVSLSACWRSWPGPICRVVDVLQGAYIFSWDNPSCPNWLPDKWKISIYLKAGEITWPERRRKVLDSGTGTRDPEAGTRTWGAIKRGLTSAERLAEQRYAGFASREIIPERSVDLNSEDTWAYLSIIKKGKLEKTVTRLGGYIPDIVKEFYAVLPGDRTRGPEVIVVGEKYSAELQRQLDGLQSHVTDLHKAWEATENPELSSEVQRLKEKLDEHSKQLEQSAEKLTQLESENLVLRDKNQALNTASNKKYCFRTQRLRARLRKGNIRRSAALQSSLTTYLEQMFSKKLDPMQSMVERFPGGLDALTQPLRSPMGDRDLPVNSPEEDRGNKGSNMEVLEGVTEDANTIEESGLQEGNGCGKLNESWQQDLLCSEDPEPAGVNNCRHRLWVGTRSQQIRRLRGSDLRIGPGTSRNQGLQKCLSSIKKGRLLRRSRLSVVKITWSSGSAIDGPDSRIGPWVPPDLWWSSRYATGSMALRYALMSMECPCRYAGDRGLGQYNLALAAVELVSSGYGRLGPPSLGRSYVLEYFLFLLDLGRILLAQPGYLINGRFLFILRQEKSLGLEDGGRSQTQGQGPGTQRQGPGIQRQKPGPWGQGPGRRKLE</sequence>
<dbReference type="AlphaFoldDB" id="A0A8S9FHF5"/>